<feature type="region of interest" description="Disordered" evidence="1">
    <location>
        <begin position="457"/>
        <end position="476"/>
    </location>
</feature>
<keyword evidence="2" id="KW-0812">Transmembrane</keyword>
<name>A0A016RSB6_9BILA</name>
<feature type="compositionally biased region" description="Basic residues" evidence="1">
    <location>
        <begin position="159"/>
        <end position="179"/>
    </location>
</feature>
<feature type="compositionally biased region" description="Basic and acidic residues" evidence="1">
    <location>
        <begin position="287"/>
        <end position="297"/>
    </location>
</feature>
<evidence type="ECO:0000313" key="4">
    <source>
        <dbReference type="Proteomes" id="UP000024635"/>
    </source>
</evidence>
<proteinExistence type="predicted"/>
<feature type="region of interest" description="Disordered" evidence="1">
    <location>
        <begin position="259"/>
        <end position="314"/>
    </location>
</feature>
<dbReference type="AlphaFoldDB" id="A0A016RSB6"/>
<keyword evidence="2" id="KW-1133">Transmembrane helix</keyword>
<protein>
    <submittedName>
        <fullName evidence="3">Uncharacterized protein</fullName>
    </submittedName>
</protein>
<keyword evidence="4" id="KW-1185">Reference proteome</keyword>
<sequence length="476" mass="51058">MANREGCKRVSKRCILAERGECIHTHSELQTVVDKGRDHGVAFLGRDTGALHACSGCLLLPAALKPSATPQQTTRASMRSPCVSAQERCAGVQLLVYGRLGFAVHASKHKYILSAIVVSAAPGHPVTTTAGKLLVTTIPSWRVAQPTAKAVGSNSTSTKKSKTRAPKGKSKRTRKKPSKTTKAMAYIPEPEPWGSGKLVDDYYEANHEHEERKKPNTLFAAVLLSLVIANMIFVVLLVICLMLYLKVKRLEVMRPHGREAKFARRSRSKPSSRQKKSMSSAGAEGDDPLRRNGEKRTQSQMSSLQDQADKSAKNRNGANIDAAAAAASPNAATPEAVEFTGIPLTIKNPTPKMGYQDHLNAPPPKAPSRNVPVTALPDNAPVNAMAPNSPVNPVHHNPVAASPTVGPAQRNVPASPARNAPTRSITGAPATVNTQQQKFNVPQNRMKQSIDVPVRQPIRGVSPGVGPRNVQSVTLM</sequence>
<gene>
    <name evidence="3" type="primary">Acey_s0387.g455</name>
    <name evidence="3" type="ORF">Y032_0387g455</name>
</gene>
<reference evidence="4" key="1">
    <citation type="journal article" date="2015" name="Nat. Genet.">
        <title>The genome and transcriptome of the zoonotic hookworm Ancylostoma ceylanicum identify infection-specific gene families.</title>
        <authorList>
            <person name="Schwarz E.M."/>
            <person name="Hu Y."/>
            <person name="Antoshechkin I."/>
            <person name="Miller M.M."/>
            <person name="Sternberg P.W."/>
            <person name="Aroian R.V."/>
        </authorList>
    </citation>
    <scope>NUCLEOTIDE SEQUENCE</scope>
    <source>
        <strain evidence="4">HY135</strain>
    </source>
</reference>
<evidence type="ECO:0000256" key="1">
    <source>
        <dbReference type="SAM" id="MobiDB-lite"/>
    </source>
</evidence>
<feature type="transmembrane region" description="Helical" evidence="2">
    <location>
        <begin position="218"/>
        <end position="245"/>
    </location>
</feature>
<feature type="region of interest" description="Disordered" evidence="1">
    <location>
        <begin position="408"/>
        <end position="428"/>
    </location>
</feature>
<evidence type="ECO:0000256" key="2">
    <source>
        <dbReference type="SAM" id="Phobius"/>
    </source>
</evidence>
<comment type="caution">
    <text evidence="3">The sequence shown here is derived from an EMBL/GenBank/DDBJ whole genome shotgun (WGS) entry which is preliminary data.</text>
</comment>
<evidence type="ECO:0000313" key="3">
    <source>
        <dbReference type="EMBL" id="EYB81285.1"/>
    </source>
</evidence>
<feature type="compositionally biased region" description="Basic residues" evidence="1">
    <location>
        <begin position="263"/>
        <end position="276"/>
    </location>
</feature>
<dbReference type="Proteomes" id="UP000024635">
    <property type="component" value="Unassembled WGS sequence"/>
</dbReference>
<organism evidence="3 4">
    <name type="scientific">Ancylostoma ceylanicum</name>
    <dbReference type="NCBI Taxonomy" id="53326"/>
    <lineage>
        <taxon>Eukaryota</taxon>
        <taxon>Metazoa</taxon>
        <taxon>Ecdysozoa</taxon>
        <taxon>Nematoda</taxon>
        <taxon>Chromadorea</taxon>
        <taxon>Rhabditida</taxon>
        <taxon>Rhabditina</taxon>
        <taxon>Rhabditomorpha</taxon>
        <taxon>Strongyloidea</taxon>
        <taxon>Ancylostomatidae</taxon>
        <taxon>Ancylostomatinae</taxon>
        <taxon>Ancylostoma</taxon>
    </lineage>
</organism>
<feature type="region of interest" description="Disordered" evidence="1">
    <location>
        <begin position="146"/>
        <end position="182"/>
    </location>
</feature>
<keyword evidence="2" id="KW-0472">Membrane</keyword>
<dbReference type="EMBL" id="JARK01001723">
    <property type="protein sequence ID" value="EYB81285.1"/>
    <property type="molecule type" value="Genomic_DNA"/>
</dbReference>
<accession>A0A016RSB6</accession>